<protein>
    <submittedName>
        <fullName evidence="1">Uncharacterized protein</fullName>
    </submittedName>
</protein>
<evidence type="ECO:0000313" key="2">
    <source>
        <dbReference type="EMBL" id="MTU04786.1"/>
    </source>
</evidence>
<evidence type="ECO:0000313" key="1">
    <source>
        <dbReference type="EMBL" id="MTT76655.1"/>
    </source>
</evidence>
<evidence type="ECO:0000313" key="3">
    <source>
        <dbReference type="Proteomes" id="UP000443070"/>
    </source>
</evidence>
<keyword evidence="3" id="KW-1185">Reference proteome</keyword>
<dbReference type="AlphaFoldDB" id="A0A7X2XH66"/>
<reference evidence="3 4" key="1">
    <citation type="journal article" date="2019" name="Nat. Med.">
        <title>A library of human gut bacterial isolates paired with longitudinal multiomics data enables mechanistic microbiome research.</title>
        <authorList>
            <person name="Poyet M."/>
            <person name="Groussin M."/>
            <person name="Gibbons S.M."/>
            <person name="Avila-Pacheco J."/>
            <person name="Jiang X."/>
            <person name="Kearney S.M."/>
            <person name="Perrotta A.R."/>
            <person name="Berdy B."/>
            <person name="Zhao S."/>
            <person name="Lieberman T.D."/>
            <person name="Swanson P.K."/>
            <person name="Smith M."/>
            <person name="Roesemann S."/>
            <person name="Alexander J.E."/>
            <person name="Rich S.A."/>
            <person name="Livny J."/>
            <person name="Vlamakis H."/>
            <person name="Clish C."/>
            <person name="Bullock K."/>
            <person name="Deik A."/>
            <person name="Scott J."/>
            <person name="Pierce K.A."/>
            <person name="Xavier R.J."/>
            <person name="Alm E.J."/>
        </authorList>
    </citation>
    <scope>NUCLEOTIDE SEQUENCE [LARGE SCALE GENOMIC DNA]</scope>
    <source>
        <strain evidence="1 4">BIOML-A13</strain>
        <strain evidence="2 3">BIOML-A3</strain>
    </source>
</reference>
<proteinExistence type="predicted"/>
<name>A0A7X2XH66_9FIRM</name>
<evidence type="ECO:0000313" key="4">
    <source>
        <dbReference type="Proteomes" id="UP000484547"/>
    </source>
</evidence>
<dbReference type="Proteomes" id="UP000484547">
    <property type="component" value="Unassembled WGS sequence"/>
</dbReference>
<dbReference type="Proteomes" id="UP000443070">
    <property type="component" value="Unassembled WGS sequence"/>
</dbReference>
<dbReference type="EMBL" id="WNBW01000011">
    <property type="protein sequence ID" value="MTU04786.1"/>
    <property type="molecule type" value="Genomic_DNA"/>
</dbReference>
<accession>A0A7X2XH66</accession>
<organism evidence="1 4">
    <name type="scientific">Phascolarctobacterium faecium</name>
    <dbReference type="NCBI Taxonomy" id="33025"/>
    <lineage>
        <taxon>Bacteria</taxon>
        <taxon>Bacillati</taxon>
        <taxon>Bacillota</taxon>
        <taxon>Negativicutes</taxon>
        <taxon>Acidaminococcales</taxon>
        <taxon>Acidaminococcaceae</taxon>
        <taxon>Phascolarctobacterium</taxon>
    </lineage>
</organism>
<gene>
    <name evidence="1" type="ORF">GMD11_10320</name>
    <name evidence="2" type="ORF">GMD18_10310</name>
</gene>
<comment type="caution">
    <text evidence="1">The sequence shown here is derived from an EMBL/GenBank/DDBJ whole genome shotgun (WGS) entry which is preliminary data.</text>
</comment>
<dbReference type="RefSeq" id="WP_149877563.1">
    <property type="nucleotide sequence ID" value="NZ_WNBG01000011.1"/>
</dbReference>
<sequence>MKEYKARQIKRAFKIYKKHGHDHAYRWNVYCQMEEYRSKRRAKVKWLSQLMEQLERQQERNKL</sequence>
<dbReference type="EMBL" id="WNBM01000010">
    <property type="protein sequence ID" value="MTT76655.1"/>
    <property type="molecule type" value="Genomic_DNA"/>
</dbReference>